<dbReference type="PANTHER" id="PTHR42085:SF2">
    <property type="entry name" value="F-BOX DOMAIN-CONTAINING PROTEIN"/>
    <property type="match status" value="1"/>
</dbReference>
<dbReference type="InterPro" id="IPR038883">
    <property type="entry name" value="AN11006-like"/>
</dbReference>
<accession>A0A9W8XR40</accession>
<organism evidence="1 2">
    <name type="scientific">Didymosphaeria variabile</name>
    <dbReference type="NCBI Taxonomy" id="1932322"/>
    <lineage>
        <taxon>Eukaryota</taxon>
        <taxon>Fungi</taxon>
        <taxon>Dikarya</taxon>
        <taxon>Ascomycota</taxon>
        <taxon>Pezizomycotina</taxon>
        <taxon>Dothideomycetes</taxon>
        <taxon>Pleosporomycetidae</taxon>
        <taxon>Pleosporales</taxon>
        <taxon>Massarineae</taxon>
        <taxon>Didymosphaeriaceae</taxon>
        <taxon>Didymosphaeria</taxon>
    </lineage>
</organism>
<dbReference type="GeneID" id="80908348"/>
<dbReference type="OrthoDB" id="62952at2759"/>
<reference evidence="1" key="1">
    <citation type="submission" date="2022-10" db="EMBL/GenBank/DDBJ databases">
        <title>Tapping the CABI collections for fungal endophytes: first genome assemblies for Collariella, Neodidymelliopsis, Ascochyta clinopodiicola, Didymella pomorum, Didymosphaeria variabile, Neocosmospora piperis and Neocucurbitaria cava.</title>
        <authorList>
            <person name="Hill R."/>
        </authorList>
    </citation>
    <scope>NUCLEOTIDE SEQUENCE</scope>
    <source>
        <strain evidence="1">IMI 356815</strain>
    </source>
</reference>
<dbReference type="AlphaFoldDB" id="A0A9W8XR40"/>
<evidence type="ECO:0000313" key="1">
    <source>
        <dbReference type="EMBL" id="KAJ4356782.1"/>
    </source>
</evidence>
<evidence type="ECO:0000313" key="2">
    <source>
        <dbReference type="Proteomes" id="UP001140513"/>
    </source>
</evidence>
<dbReference type="EMBL" id="JAPEUX010000003">
    <property type="protein sequence ID" value="KAJ4356782.1"/>
    <property type="molecule type" value="Genomic_DNA"/>
</dbReference>
<proteinExistence type="predicted"/>
<dbReference type="PANTHER" id="PTHR42085">
    <property type="entry name" value="F-BOX DOMAIN-CONTAINING PROTEIN"/>
    <property type="match status" value="1"/>
</dbReference>
<keyword evidence="2" id="KW-1185">Reference proteome</keyword>
<comment type="caution">
    <text evidence="1">The sequence shown here is derived from an EMBL/GenBank/DDBJ whole genome shotgun (WGS) entry which is preliminary data.</text>
</comment>
<protein>
    <submittedName>
        <fullName evidence="1">Uncharacterized protein</fullName>
    </submittedName>
</protein>
<sequence>MPKTFLKLPSEVRNDIYERVLVLENPISFAGNVGDGSVNAGMLTPGLLLASKEVSSEAASILYAQNYFNFEDCDSEELDAFLTGIGQDNASFVRHLIIDFPDIGCPDKKTVALGLESAALLRMIRERCRNLITITTTLYSTNMMALRTDALDCPNFVTKAIALADSEFRTIPSSLQKIVVKVHEHEPMNWVKKEMEDLGWTLCQTELLEDSESELEDMCYDYDVYDDEYDSDHSEL</sequence>
<name>A0A9W8XR40_9PLEO</name>
<dbReference type="Proteomes" id="UP001140513">
    <property type="component" value="Unassembled WGS sequence"/>
</dbReference>
<dbReference type="RefSeq" id="XP_056073908.1">
    <property type="nucleotide sequence ID" value="XM_056213600.1"/>
</dbReference>
<gene>
    <name evidence="1" type="ORF">N0V89_004818</name>
</gene>